<dbReference type="AlphaFoldDB" id="A0A4R3VW28"/>
<evidence type="ECO:0000313" key="2">
    <source>
        <dbReference type="Proteomes" id="UP000295197"/>
    </source>
</evidence>
<proteinExistence type="predicted"/>
<accession>A0A4R3VW28</accession>
<dbReference type="Proteomes" id="UP000295197">
    <property type="component" value="Unassembled WGS sequence"/>
</dbReference>
<comment type="caution">
    <text evidence="1">The sequence shown here is derived from an EMBL/GenBank/DDBJ whole genome shotgun (WGS) entry which is preliminary data.</text>
</comment>
<reference evidence="1 2" key="1">
    <citation type="submission" date="2019-03" db="EMBL/GenBank/DDBJ databases">
        <title>Genomic Encyclopedia of Type Strains, Phase IV (KMG-IV): sequencing the most valuable type-strain genomes for metagenomic binning, comparative biology and taxonomic classification.</title>
        <authorList>
            <person name="Goeker M."/>
        </authorList>
    </citation>
    <scope>NUCLEOTIDE SEQUENCE [LARGE SCALE GENOMIC DNA]</scope>
    <source>
        <strain evidence="1 2">DSM 22362</strain>
    </source>
</reference>
<dbReference type="EMBL" id="SMBZ01000019">
    <property type="protein sequence ID" value="TCV13684.1"/>
    <property type="molecule type" value="Genomic_DNA"/>
</dbReference>
<gene>
    <name evidence="1" type="ORF">EDC17_101940</name>
</gene>
<evidence type="ECO:0000313" key="1">
    <source>
        <dbReference type="EMBL" id="TCV13684.1"/>
    </source>
</evidence>
<organism evidence="1 2">
    <name type="scientific">Sphingobacterium alimentarium</name>
    <dbReference type="NCBI Taxonomy" id="797292"/>
    <lineage>
        <taxon>Bacteria</taxon>
        <taxon>Pseudomonadati</taxon>
        <taxon>Bacteroidota</taxon>
        <taxon>Sphingobacteriia</taxon>
        <taxon>Sphingobacteriales</taxon>
        <taxon>Sphingobacteriaceae</taxon>
        <taxon>Sphingobacterium</taxon>
    </lineage>
</organism>
<name>A0A4R3VW28_9SPHI</name>
<sequence>MTGAITNIINSTFSPVALNVELKLMDGSITFGSNATAGKPVIFPIIPAGGVRTITSEATAINQNLINGGVFKIATLEADGESKGLEVKGLSFKLGVRYNLILTLKTCTKNVSDLKGLNWYYPEVIKNGQKGVMFDGSFKKNGTVISFDYIEAGADYGFVYDITHLDNALNLSVNGQPILGTDVTLTEIQFQTNAALTSQNIEFADGSQYEGTNVEGGKIRAIYSMEGTSSRPLLRIGISRYGEILIYGSKKR</sequence>
<keyword evidence="2" id="KW-1185">Reference proteome</keyword>
<protein>
    <submittedName>
        <fullName evidence="1">Uncharacterized protein</fullName>
    </submittedName>
</protein>